<organism evidence="8 9">
    <name type="scientific">Marinilactibacillus piezotolerans</name>
    <dbReference type="NCBI Taxonomy" id="258723"/>
    <lineage>
        <taxon>Bacteria</taxon>
        <taxon>Bacillati</taxon>
        <taxon>Bacillota</taxon>
        <taxon>Bacilli</taxon>
        <taxon>Lactobacillales</taxon>
        <taxon>Carnobacteriaceae</taxon>
        <taxon>Marinilactibacillus</taxon>
    </lineage>
</organism>
<dbReference type="OrthoDB" id="2112130at2"/>
<keyword evidence="9" id="KW-1185">Reference proteome</keyword>
<keyword evidence="7" id="KW-0175">Coiled coil</keyword>
<keyword evidence="4 6" id="KW-0862">Zinc</keyword>
<accession>A0A1I3VWC4</accession>
<evidence type="ECO:0000256" key="1">
    <source>
        <dbReference type="ARBA" id="ARBA00022490"/>
    </source>
</evidence>
<sequence>MNKKELHDTFSELESQAEATLKTLKQVKQELSQLTEENHALSMENQHLRDRLAEVIKQQSIEKQISDTGMTKSRMNLEKIYEDGFHVCNLFYGSRRDGDEPCAFCLEVIYGERK</sequence>
<evidence type="ECO:0000256" key="2">
    <source>
        <dbReference type="ARBA" id="ARBA00022705"/>
    </source>
</evidence>
<gene>
    <name evidence="6" type="primary">yabA</name>
    <name evidence="8" type="ORF">SAMN04488569_100512</name>
</gene>
<keyword evidence="3 6" id="KW-0479">Metal-binding</keyword>
<dbReference type="EMBL" id="FOSJ01000005">
    <property type="protein sequence ID" value="SFJ98627.1"/>
    <property type="molecule type" value="Genomic_DNA"/>
</dbReference>
<dbReference type="GO" id="GO:0008270">
    <property type="term" value="F:zinc ion binding"/>
    <property type="evidence" value="ECO:0007669"/>
    <property type="project" value="UniProtKB-UniRule"/>
</dbReference>
<name>A0A1I3VWC4_9LACT</name>
<comment type="cofactor">
    <cofactor evidence="6">
        <name>Zn(2+)</name>
        <dbReference type="ChEBI" id="CHEBI:29105"/>
    </cofactor>
    <text evidence="6">Binds 1 zinc ion per subunit.</text>
</comment>
<dbReference type="RefSeq" id="WP_072693156.1">
    <property type="nucleotide sequence ID" value="NZ_FOSJ01000005.1"/>
</dbReference>
<feature type="binding site" evidence="6">
    <location>
        <position position="105"/>
    </location>
    <ligand>
        <name>Zn(2+)</name>
        <dbReference type="ChEBI" id="CHEBI:29105"/>
    </ligand>
</feature>
<dbReference type="STRING" id="258723.GCA_900169305_01072"/>
<evidence type="ECO:0000256" key="7">
    <source>
        <dbReference type="SAM" id="Coils"/>
    </source>
</evidence>
<keyword evidence="5 6" id="KW-0236">DNA replication inhibitor</keyword>
<feature type="coiled-coil region" evidence="7">
    <location>
        <begin position="10"/>
        <end position="51"/>
    </location>
</feature>
<dbReference type="Proteomes" id="UP000199589">
    <property type="component" value="Unassembled WGS sequence"/>
</dbReference>
<proteinExistence type="inferred from homology"/>
<feature type="binding site" evidence="6">
    <location>
        <position position="102"/>
    </location>
    <ligand>
        <name>Zn(2+)</name>
        <dbReference type="ChEBI" id="CHEBI:29105"/>
    </ligand>
</feature>
<dbReference type="InterPro" id="IPR010377">
    <property type="entry name" value="YabA"/>
</dbReference>
<dbReference type="PIRSF" id="PIRSF021439">
    <property type="entry name" value="DUF972"/>
    <property type="match status" value="1"/>
</dbReference>
<evidence type="ECO:0000256" key="4">
    <source>
        <dbReference type="ARBA" id="ARBA00022833"/>
    </source>
</evidence>
<evidence type="ECO:0000256" key="5">
    <source>
        <dbReference type="ARBA" id="ARBA00022880"/>
    </source>
</evidence>
<feature type="binding site" evidence="6">
    <location>
        <position position="88"/>
    </location>
    <ligand>
        <name>Zn(2+)</name>
        <dbReference type="ChEBI" id="CHEBI:29105"/>
    </ligand>
</feature>
<keyword evidence="2 6" id="KW-0235">DNA replication</keyword>
<evidence type="ECO:0000256" key="3">
    <source>
        <dbReference type="ARBA" id="ARBA00022723"/>
    </source>
</evidence>
<dbReference type="HAMAP" id="MF_01159">
    <property type="entry name" value="YabA"/>
    <property type="match status" value="1"/>
</dbReference>
<reference evidence="9" key="1">
    <citation type="submission" date="2016-10" db="EMBL/GenBank/DDBJ databases">
        <authorList>
            <person name="Varghese N."/>
            <person name="Submissions S."/>
        </authorList>
    </citation>
    <scope>NUCLEOTIDE SEQUENCE [LARGE SCALE GENOMIC DNA]</scope>
    <source>
        <strain evidence="9">DSM 16108</strain>
    </source>
</reference>
<comment type="subunit">
    <text evidence="6">Homotetramer. Interacts with both DnaA and DnaN, acting as a bridge between these two proteins.</text>
</comment>
<keyword evidence="1 6" id="KW-0963">Cytoplasm</keyword>
<evidence type="ECO:0000313" key="8">
    <source>
        <dbReference type="EMBL" id="SFJ98627.1"/>
    </source>
</evidence>
<evidence type="ECO:0000313" key="9">
    <source>
        <dbReference type="Proteomes" id="UP000199589"/>
    </source>
</evidence>
<dbReference type="GO" id="GO:0006260">
    <property type="term" value="P:DNA replication"/>
    <property type="evidence" value="ECO:0007669"/>
    <property type="project" value="UniProtKB-KW"/>
</dbReference>
<dbReference type="AlphaFoldDB" id="A0A1I3VWC4"/>
<dbReference type="GO" id="GO:0043590">
    <property type="term" value="C:bacterial nucleoid"/>
    <property type="evidence" value="ECO:0007669"/>
    <property type="project" value="UniProtKB-UniRule"/>
</dbReference>
<comment type="similarity">
    <text evidence="6">Belongs to the YabA family.</text>
</comment>
<evidence type="ECO:0000256" key="6">
    <source>
        <dbReference type="HAMAP-Rule" id="MF_01159"/>
    </source>
</evidence>
<dbReference type="Pfam" id="PF06156">
    <property type="entry name" value="YabA"/>
    <property type="match status" value="1"/>
</dbReference>
<dbReference type="GO" id="GO:0008156">
    <property type="term" value="P:negative regulation of DNA replication"/>
    <property type="evidence" value="ECO:0007669"/>
    <property type="project" value="UniProtKB-UniRule"/>
</dbReference>
<feature type="binding site" evidence="6">
    <location>
        <position position="86"/>
    </location>
    <ligand>
        <name>Zn(2+)</name>
        <dbReference type="ChEBI" id="CHEBI:29105"/>
    </ligand>
</feature>
<comment type="function">
    <text evidence="6">Involved in control of chromosome replication initiation. Inhibits the cooperative binding of DnaA to the oriC region, thus negatively regulating initiation of chromosome replication. Inhibits the ability of DnaA-ATP to form a helix on DNA; does not disassemble preformed DnaA-DNA helices. Decreases the residence time of DnaA on the chromosome at its binding sites (oriC, replication forks and promoter-binding sites). Tethers DnaA to the replication machinery via the DNA polymerase beta sliding clamp subunit (dnaN). Associates with oriC and other DnaA targets on the chromosome in a DnaA-dependent manner.</text>
</comment>
<protein>
    <recommendedName>
        <fullName evidence="6">Replication initiation control protein YabA</fullName>
    </recommendedName>
</protein>
<comment type="subcellular location">
    <subcellularLocation>
        <location evidence="6">Cytoplasm</location>
        <location evidence="6">Nucleoid</location>
    </subcellularLocation>
    <text evidence="6">Localizes in tight foci, which correspond to the replisome at mid-cell throughout the cell cycle.</text>
</comment>